<feature type="compositionally biased region" description="Acidic residues" evidence="1">
    <location>
        <begin position="124"/>
        <end position="133"/>
    </location>
</feature>
<reference evidence="2 3" key="1">
    <citation type="submission" date="2018-11" db="EMBL/GenBank/DDBJ databases">
        <authorList>
            <consortium name="Pathogen Informatics"/>
        </authorList>
    </citation>
    <scope>NUCLEOTIDE SEQUENCE [LARGE SCALE GENOMIC DNA]</scope>
</reference>
<dbReference type="InterPro" id="IPR028974">
    <property type="entry name" value="TSP_type-3_rpt"/>
</dbReference>
<evidence type="ECO:0000313" key="3">
    <source>
        <dbReference type="Proteomes" id="UP000281553"/>
    </source>
</evidence>
<proteinExistence type="predicted"/>
<dbReference type="SUPFAM" id="SSF103647">
    <property type="entry name" value="TSP type-3 repeat"/>
    <property type="match status" value="1"/>
</dbReference>
<feature type="compositionally biased region" description="Pro residues" evidence="1">
    <location>
        <begin position="56"/>
        <end position="66"/>
    </location>
</feature>
<name>A0A3P6PF67_DIBLA</name>
<sequence>MRETPNLPGSQRRLLATPTKKSVPAAIKKQPQKPVDKPKNMQVKKTAVPEKNKPQAPVPQPKPKVPIKPVKQKPVVQRPNKFVPTFEDHDCDGIPDDEDEDIDNDGLLDRTQDSDHDGLLNHIDDDDDNDGMR</sequence>
<protein>
    <submittedName>
        <fullName evidence="2">Uncharacterized protein</fullName>
    </submittedName>
</protein>
<dbReference type="EMBL" id="UYRU01002853">
    <property type="protein sequence ID" value="VDK34869.1"/>
    <property type="molecule type" value="Genomic_DNA"/>
</dbReference>
<gene>
    <name evidence="2" type="ORF">DILT_LOCUS624</name>
</gene>
<accession>A0A3P6PF67</accession>
<dbReference type="Proteomes" id="UP000281553">
    <property type="component" value="Unassembled WGS sequence"/>
</dbReference>
<dbReference type="AlphaFoldDB" id="A0A3P6PF67"/>
<organism evidence="2 3">
    <name type="scientific">Dibothriocephalus latus</name>
    <name type="common">Fish tapeworm</name>
    <name type="synonym">Diphyllobothrium latum</name>
    <dbReference type="NCBI Taxonomy" id="60516"/>
    <lineage>
        <taxon>Eukaryota</taxon>
        <taxon>Metazoa</taxon>
        <taxon>Spiralia</taxon>
        <taxon>Lophotrochozoa</taxon>
        <taxon>Platyhelminthes</taxon>
        <taxon>Cestoda</taxon>
        <taxon>Eucestoda</taxon>
        <taxon>Diphyllobothriidea</taxon>
        <taxon>Diphyllobothriidae</taxon>
        <taxon>Dibothriocephalus</taxon>
    </lineage>
</organism>
<feature type="compositionally biased region" description="Acidic residues" evidence="1">
    <location>
        <begin position="93"/>
        <end position="106"/>
    </location>
</feature>
<dbReference type="GO" id="GO:0005509">
    <property type="term" value="F:calcium ion binding"/>
    <property type="evidence" value="ECO:0007669"/>
    <property type="project" value="InterPro"/>
</dbReference>
<feature type="region of interest" description="Disordered" evidence="1">
    <location>
        <begin position="1"/>
        <end position="133"/>
    </location>
</feature>
<feature type="compositionally biased region" description="Low complexity" evidence="1">
    <location>
        <begin position="67"/>
        <end position="81"/>
    </location>
</feature>
<feature type="compositionally biased region" description="Basic and acidic residues" evidence="1">
    <location>
        <begin position="107"/>
        <end position="123"/>
    </location>
</feature>
<evidence type="ECO:0000256" key="1">
    <source>
        <dbReference type="SAM" id="MobiDB-lite"/>
    </source>
</evidence>
<keyword evidence="3" id="KW-1185">Reference proteome</keyword>
<evidence type="ECO:0000313" key="2">
    <source>
        <dbReference type="EMBL" id="VDK34869.1"/>
    </source>
</evidence>